<protein>
    <submittedName>
        <fullName evidence="3">Uncharacterized protein</fullName>
    </submittedName>
</protein>
<proteinExistence type="predicted"/>
<dbReference type="AlphaFoldDB" id="A0A6A1VLV3"/>
<feature type="region of interest" description="Disordered" evidence="1">
    <location>
        <begin position="53"/>
        <end position="110"/>
    </location>
</feature>
<dbReference type="EMBL" id="RXIC02000023">
    <property type="protein sequence ID" value="KAB1213889.1"/>
    <property type="molecule type" value="Genomic_DNA"/>
</dbReference>
<keyword evidence="4" id="KW-1185">Reference proteome</keyword>
<sequence>MERRTRAFATLPILSLLILIMSLQAMASPIANTSSKYQIACTMCDACDNPCNPTPSPPPPSPPPASPSPPPPSSSSNCPPPPSPPSSGGGSYNYYSPPPPSQPTNSYYSPPPPVIGGTYYPPPNYKNYPAPPPPNPIVPYFPFYYYSPPPPSSTAYSIKLSAALVNNVTDGQISELAGDRYNDLVNLHSSKKKRSEEAETSTVGNWVLWKLVDLSRNLPFFGFASRGEEPWFSAPWTWKTGLILTHFK</sequence>
<evidence type="ECO:0000256" key="2">
    <source>
        <dbReference type="SAM" id="SignalP"/>
    </source>
</evidence>
<reference evidence="3 4" key="1">
    <citation type="journal article" date="2019" name="Plant Biotechnol. J.">
        <title>The red bayberry genome and genetic basis of sex determination.</title>
        <authorList>
            <person name="Jia H.M."/>
            <person name="Jia H.J."/>
            <person name="Cai Q.L."/>
            <person name="Wang Y."/>
            <person name="Zhao H.B."/>
            <person name="Yang W.F."/>
            <person name="Wang G.Y."/>
            <person name="Li Y.H."/>
            <person name="Zhan D.L."/>
            <person name="Shen Y.T."/>
            <person name="Niu Q.F."/>
            <person name="Chang L."/>
            <person name="Qiu J."/>
            <person name="Zhao L."/>
            <person name="Xie H.B."/>
            <person name="Fu W.Y."/>
            <person name="Jin J."/>
            <person name="Li X.W."/>
            <person name="Jiao Y."/>
            <person name="Zhou C.C."/>
            <person name="Tu T."/>
            <person name="Chai C.Y."/>
            <person name="Gao J.L."/>
            <person name="Fan L.J."/>
            <person name="van de Weg E."/>
            <person name="Wang J.Y."/>
            <person name="Gao Z.S."/>
        </authorList>
    </citation>
    <scope>NUCLEOTIDE SEQUENCE [LARGE SCALE GENOMIC DNA]</scope>
    <source>
        <tissue evidence="3">Leaves</tissue>
    </source>
</reference>
<evidence type="ECO:0000313" key="4">
    <source>
        <dbReference type="Proteomes" id="UP000516437"/>
    </source>
</evidence>
<keyword evidence="2" id="KW-0732">Signal</keyword>
<feature type="compositionally biased region" description="Pro residues" evidence="1">
    <location>
        <begin position="53"/>
        <end position="85"/>
    </location>
</feature>
<name>A0A6A1VLV3_9ROSI</name>
<comment type="caution">
    <text evidence="3">The sequence shown here is derived from an EMBL/GenBank/DDBJ whole genome shotgun (WGS) entry which is preliminary data.</text>
</comment>
<dbReference type="PANTHER" id="PTHR37702">
    <property type="entry name" value="PROLINE-RICH FAMILY PROTEIN"/>
    <property type="match status" value="1"/>
</dbReference>
<evidence type="ECO:0000256" key="1">
    <source>
        <dbReference type="SAM" id="MobiDB-lite"/>
    </source>
</evidence>
<feature type="chain" id="PRO_5025344115" evidence="2">
    <location>
        <begin position="28"/>
        <end position="248"/>
    </location>
</feature>
<organism evidence="3 4">
    <name type="scientific">Morella rubra</name>
    <name type="common">Chinese bayberry</name>
    <dbReference type="NCBI Taxonomy" id="262757"/>
    <lineage>
        <taxon>Eukaryota</taxon>
        <taxon>Viridiplantae</taxon>
        <taxon>Streptophyta</taxon>
        <taxon>Embryophyta</taxon>
        <taxon>Tracheophyta</taxon>
        <taxon>Spermatophyta</taxon>
        <taxon>Magnoliopsida</taxon>
        <taxon>eudicotyledons</taxon>
        <taxon>Gunneridae</taxon>
        <taxon>Pentapetalae</taxon>
        <taxon>rosids</taxon>
        <taxon>fabids</taxon>
        <taxon>Fagales</taxon>
        <taxon>Myricaceae</taxon>
        <taxon>Morella</taxon>
    </lineage>
</organism>
<dbReference type="PANTHER" id="PTHR37702:SF17">
    <property type="entry name" value="TRANSMEMBRANE PROTEIN"/>
    <property type="match status" value="1"/>
</dbReference>
<dbReference type="OrthoDB" id="1749028at2759"/>
<evidence type="ECO:0000313" key="3">
    <source>
        <dbReference type="EMBL" id="KAB1213889.1"/>
    </source>
</evidence>
<dbReference type="Proteomes" id="UP000516437">
    <property type="component" value="Chromosome 5"/>
</dbReference>
<gene>
    <name evidence="3" type="ORF">CJ030_MR5G017152</name>
</gene>
<feature type="signal peptide" evidence="2">
    <location>
        <begin position="1"/>
        <end position="27"/>
    </location>
</feature>
<accession>A0A6A1VLV3</accession>